<dbReference type="EMBL" id="JARKIF010000018">
    <property type="protein sequence ID" value="KAJ7619653.1"/>
    <property type="molecule type" value="Genomic_DNA"/>
</dbReference>
<evidence type="ECO:0000313" key="2">
    <source>
        <dbReference type="EMBL" id="KAJ7619653.1"/>
    </source>
</evidence>
<comment type="caution">
    <text evidence="2">The sequence shown here is derived from an EMBL/GenBank/DDBJ whole genome shotgun (WGS) entry which is preliminary data.</text>
</comment>
<dbReference type="CDD" id="cd09917">
    <property type="entry name" value="F-box_SF"/>
    <property type="match status" value="1"/>
</dbReference>
<keyword evidence="3" id="KW-1185">Reference proteome</keyword>
<dbReference type="InterPro" id="IPR036047">
    <property type="entry name" value="F-box-like_dom_sf"/>
</dbReference>
<protein>
    <recommendedName>
        <fullName evidence="1">F-box domain-containing protein</fullName>
    </recommendedName>
</protein>
<reference evidence="2" key="1">
    <citation type="submission" date="2023-03" db="EMBL/GenBank/DDBJ databases">
        <title>Massive genome expansion in bonnet fungi (Mycena s.s.) driven by repeated elements and novel gene families across ecological guilds.</title>
        <authorList>
            <consortium name="Lawrence Berkeley National Laboratory"/>
            <person name="Harder C.B."/>
            <person name="Miyauchi S."/>
            <person name="Viragh M."/>
            <person name="Kuo A."/>
            <person name="Thoen E."/>
            <person name="Andreopoulos B."/>
            <person name="Lu D."/>
            <person name="Skrede I."/>
            <person name="Drula E."/>
            <person name="Henrissat B."/>
            <person name="Morin E."/>
            <person name="Kohler A."/>
            <person name="Barry K."/>
            <person name="LaButti K."/>
            <person name="Morin E."/>
            <person name="Salamov A."/>
            <person name="Lipzen A."/>
            <person name="Mereny Z."/>
            <person name="Hegedus B."/>
            <person name="Baldrian P."/>
            <person name="Stursova M."/>
            <person name="Weitz H."/>
            <person name="Taylor A."/>
            <person name="Grigoriev I.V."/>
            <person name="Nagy L.G."/>
            <person name="Martin F."/>
            <person name="Kauserud H."/>
        </authorList>
    </citation>
    <scope>NUCLEOTIDE SEQUENCE</scope>
    <source>
        <strain evidence="2">9284</strain>
    </source>
</reference>
<dbReference type="SUPFAM" id="SSF81383">
    <property type="entry name" value="F-box domain"/>
    <property type="match status" value="1"/>
</dbReference>
<evidence type="ECO:0000313" key="3">
    <source>
        <dbReference type="Proteomes" id="UP001221142"/>
    </source>
</evidence>
<dbReference type="InterPro" id="IPR001810">
    <property type="entry name" value="F-box_dom"/>
</dbReference>
<evidence type="ECO:0000259" key="1">
    <source>
        <dbReference type="PROSITE" id="PS50181"/>
    </source>
</evidence>
<feature type="non-terminal residue" evidence="2">
    <location>
        <position position="362"/>
    </location>
</feature>
<dbReference type="SUPFAM" id="SSF52047">
    <property type="entry name" value="RNI-like"/>
    <property type="match status" value="1"/>
</dbReference>
<gene>
    <name evidence="2" type="ORF">FB45DRAFT_931324</name>
</gene>
<dbReference type="Pfam" id="PF12937">
    <property type="entry name" value="F-box-like"/>
    <property type="match status" value="1"/>
</dbReference>
<feature type="domain" description="F-box" evidence="1">
    <location>
        <begin position="1"/>
        <end position="46"/>
    </location>
</feature>
<sequence length="362" mass="40456">ICITLWLPNELLAEIIHNVSDTDLASLCRVSKLFHALVLPSLLRNVVLQIRDSSIEIADAFCLGIIENPARAESVLSLTLINGSLPLVPAKDLLIQSLKLMQNLETLSIDDIHAFGVVSCLPSLTFPKLSSCFFIEAHPDTWIPHMTAALGYDESWNLHVIEFLSRHPTVTQLRLWSTSHDSNIPAGTLLPEMRYFQGSFWSLALFSKRSLVALRTAWPVWILSVGRNFDELTSPNITSLYIEHLSADQITTVIMHLSVHMPRLEKIKLCCCDVPKTRIEGIVFFIATIFLPRFERLAYLALNHDPRSLGLDPYDCRMALGPQAKVSQTLRGICVGDMAELKVGETWEGCSREAFDAAAGFF</sequence>
<dbReference type="Proteomes" id="UP001221142">
    <property type="component" value="Unassembled WGS sequence"/>
</dbReference>
<name>A0AAD7BGC2_9AGAR</name>
<dbReference type="AlphaFoldDB" id="A0AAD7BGC2"/>
<accession>A0AAD7BGC2</accession>
<dbReference type="PROSITE" id="PS50181">
    <property type="entry name" value="FBOX"/>
    <property type="match status" value="1"/>
</dbReference>
<proteinExistence type="predicted"/>
<organism evidence="2 3">
    <name type="scientific">Roridomyces roridus</name>
    <dbReference type="NCBI Taxonomy" id="1738132"/>
    <lineage>
        <taxon>Eukaryota</taxon>
        <taxon>Fungi</taxon>
        <taxon>Dikarya</taxon>
        <taxon>Basidiomycota</taxon>
        <taxon>Agaricomycotina</taxon>
        <taxon>Agaricomycetes</taxon>
        <taxon>Agaricomycetidae</taxon>
        <taxon>Agaricales</taxon>
        <taxon>Marasmiineae</taxon>
        <taxon>Mycenaceae</taxon>
        <taxon>Roridomyces</taxon>
    </lineage>
</organism>